<evidence type="ECO:0000313" key="8">
    <source>
        <dbReference type="Proteomes" id="UP000177622"/>
    </source>
</evidence>
<protein>
    <recommendedName>
        <fullName evidence="9">Pentacotripeptide-repeat region of PRORP domain-containing protein</fullName>
    </recommendedName>
</protein>
<organism evidence="7 8">
    <name type="scientific">Penicillium arizonense</name>
    <dbReference type="NCBI Taxonomy" id="1835702"/>
    <lineage>
        <taxon>Eukaryota</taxon>
        <taxon>Fungi</taxon>
        <taxon>Dikarya</taxon>
        <taxon>Ascomycota</taxon>
        <taxon>Pezizomycotina</taxon>
        <taxon>Eurotiomycetes</taxon>
        <taxon>Eurotiomycetidae</taxon>
        <taxon>Eurotiales</taxon>
        <taxon>Aspergillaceae</taxon>
        <taxon>Penicillium</taxon>
    </lineage>
</organism>
<name>A0A1F5L4A3_PENAI</name>
<evidence type="ECO:0000256" key="3">
    <source>
        <dbReference type="ARBA" id="ARBA00044493"/>
    </source>
</evidence>
<feature type="region of interest" description="Disordered" evidence="6">
    <location>
        <begin position="759"/>
        <end position="784"/>
    </location>
</feature>
<dbReference type="PANTHER" id="PTHR47447:SF17">
    <property type="entry name" value="OS12G0638900 PROTEIN"/>
    <property type="match status" value="1"/>
</dbReference>
<evidence type="ECO:0008006" key="9">
    <source>
        <dbReference type="Google" id="ProtNLM"/>
    </source>
</evidence>
<reference evidence="7 8" key="1">
    <citation type="journal article" date="2016" name="Sci. Rep.">
        <title>Penicillium arizonense, a new, genome sequenced fungal species, reveals a high chemical diversity in secreted metabolites.</title>
        <authorList>
            <person name="Grijseels S."/>
            <person name="Nielsen J.C."/>
            <person name="Randelovic M."/>
            <person name="Nielsen J."/>
            <person name="Nielsen K.F."/>
            <person name="Workman M."/>
            <person name="Frisvad J.C."/>
        </authorList>
    </citation>
    <scope>NUCLEOTIDE SEQUENCE [LARGE SCALE GENOMIC DNA]</scope>
    <source>
        <strain evidence="7 8">CBS 141311</strain>
    </source>
</reference>
<dbReference type="Pfam" id="PF13041">
    <property type="entry name" value="PPR_2"/>
    <property type="match status" value="1"/>
</dbReference>
<evidence type="ECO:0000313" key="7">
    <source>
        <dbReference type="EMBL" id="OGE47907.1"/>
    </source>
</evidence>
<accession>A0A1F5L4A3</accession>
<dbReference type="GeneID" id="34581514"/>
<evidence type="ECO:0000256" key="2">
    <source>
        <dbReference type="ARBA" id="ARBA00022737"/>
    </source>
</evidence>
<keyword evidence="2" id="KW-0677">Repeat</keyword>
<dbReference type="Proteomes" id="UP000177622">
    <property type="component" value="Unassembled WGS sequence"/>
</dbReference>
<dbReference type="AlphaFoldDB" id="A0A1F5L4A3"/>
<dbReference type="Gene3D" id="1.25.40.10">
    <property type="entry name" value="Tetratricopeptide repeat domain"/>
    <property type="match status" value="2"/>
</dbReference>
<dbReference type="PANTHER" id="PTHR47447">
    <property type="entry name" value="OS03G0856100 PROTEIN"/>
    <property type="match status" value="1"/>
</dbReference>
<dbReference type="InterPro" id="IPR011990">
    <property type="entry name" value="TPR-like_helical_dom_sf"/>
</dbReference>
<dbReference type="OrthoDB" id="185373at2759"/>
<dbReference type="EMBL" id="LXJU01000035">
    <property type="protein sequence ID" value="OGE47907.1"/>
    <property type="molecule type" value="Genomic_DNA"/>
</dbReference>
<sequence>MSLCPHQLVRSRLNGLLSPQCRSAGRWYRDPGAPNFGHRVQHASTSGSSAILEPGTTHDDLSSGISQLANHDPESPYPEESSHFATDEHGNAENSTSRTRSNHRQIRRNAAPLPLMPKKEIRKIIHAQGLAPSLVNPISRRINVAIQKQGRPLKKRTLYLMTVMRLNSIYTRELGIRQWKPAYEAIYKAKVYDRDVINKAVLPTLRGEGEALLELVRSDCQGKFREEWGAMTRPRKAFAWQRLAIWLLQNDPKLALEFLLVTTATQEKPDFTLVADCLLYLDRFYYEDWLEDWQSGDHTYQSLVETCLNPREWPILQTPHKGFRLFIRRASADGVSDALRIVKERGIFMTAETALCFVNRFTELKDAQRALEALDFLPKIKDPEFGMNSEGVSRHCCKLLTLDTVEDKDGGRNFRILPQLLKMGINPGRDMMNVVLANAYKTGDPQLGSDMLQFMKNHGHDFDSYTYLTLLTDAVSRGDRGRVDELVQEVEMQEELRKNPYIFSKIFHAHYTFTAKHIDPNTDPSEVFYSMLEMYNRLHDITPLKELHMIPPQYTQPPTQGIRGPPSPVSLFLMISTFFRCKNRQNHAHRMYEQFRTLAQQGHPSIAPLVETDHVYNEFLIAFRRADRGLRGCVRLVEDMLDSSSIPKETTDGRPLHPVQPTPRTWTILLSAFNYHNRPDAAEKVKQMMAKHNVKYNEVTWNTIINGYANAQKIPETAAAIKMMEQQGFPIDPYTMKSLRYLRDPERLWVSMEELDDQHVQKGLQPTPPLTVPDSTSDIHAGTEERDQLIDHGLEKLKPKL</sequence>
<comment type="similarity">
    <text evidence="1">Belongs to the CCM1 family.</text>
</comment>
<proteinExistence type="inferred from homology"/>
<dbReference type="PROSITE" id="PS51375">
    <property type="entry name" value="PPR"/>
    <property type="match status" value="1"/>
</dbReference>
<evidence type="ECO:0000256" key="6">
    <source>
        <dbReference type="SAM" id="MobiDB-lite"/>
    </source>
</evidence>
<keyword evidence="8" id="KW-1185">Reference proteome</keyword>
<evidence type="ECO:0000256" key="5">
    <source>
        <dbReference type="PROSITE-ProRule" id="PRU00708"/>
    </source>
</evidence>
<feature type="repeat" description="PPR" evidence="5">
    <location>
        <begin position="697"/>
        <end position="731"/>
    </location>
</feature>
<comment type="caution">
    <text evidence="7">The sequence shown here is derived from an EMBL/GenBank/DDBJ whole genome shotgun (WGS) entry which is preliminary data.</text>
</comment>
<comment type="subunit">
    <text evidence="4">Binds to mitochondrial small subunit 15S rRNA.</text>
</comment>
<evidence type="ECO:0000256" key="4">
    <source>
        <dbReference type="ARBA" id="ARBA00044511"/>
    </source>
</evidence>
<evidence type="ECO:0000256" key="1">
    <source>
        <dbReference type="ARBA" id="ARBA00006192"/>
    </source>
</evidence>
<dbReference type="InterPro" id="IPR002885">
    <property type="entry name" value="PPR_rpt"/>
</dbReference>
<gene>
    <name evidence="7" type="ORF">PENARI_c035G04385</name>
</gene>
<feature type="compositionally biased region" description="Basic and acidic residues" evidence="6">
    <location>
        <begin position="80"/>
        <end position="91"/>
    </location>
</feature>
<feature type="region of interest" description="Disordered" evidence="6">
    <location>
        <begin position="32"/>
        <end position="111"/>
    </location>
</feature>
<dbReference type="RefSeq" id="XP_022483364.1">
    <property type="nucleotide sequence ID" value="XM_022636780.1"/>
</dbReference>
<dbReference type="NCBIfam" id="TIGR00756">
    <property type="entry name" value="PPR"/>
    <property type="match status" value="1"/>
</dbReference>
<dbReference type="STRING" id="1835702.A0A1F5L4A3"/>
<comment type="function">
    <text evidence="3">Regulates mitochondrial small subunit maturation by controlling 15S rRNA 5'-end processing. Localizes to the 5' precursor of the 15S rRNA in a position that is subsequently occupied by mS47 in the mature yeast mtSSU. Uses structure and sequence-specific RNA recognition, binding to a single-stranded region of the precursor and specifically recognizing bases -6 to -1. The exchange of Ccm1 for mS47 is coupled to the irreversible removal of precursor rRNA that is accompanied by conformational changes of the mitoribosomal proteins uS5m and mS26. These conformational changes signal completion of 5'-end rRNA processing through protection of the mature 5'-end of the 15S rRNA and stabilization of mS47. The removal of the 5' precursor together with the dissociation of Ccm1 may be catalyzed by the 5'-3' exoribonuclease Pet127. Involved in the specific removal of group I introns in mitochondrial encoded transcripts.</text>
</comment>